<reference evidence="1 2" key="1">
    <citation type="submission" date="2012-11" db="EMBL/GenBank/DDBJ databases">
        <title>Whole genome sequence of Gluconacetobacter xylinus NBRC 13693.</title>
        <authorList>
            <person name="Azuma Y."/>
            <person name="Higashiura N."/>
            <person name="Hirakawa H."/>
            <person name="Matsushita K."/>
        </authorList>
    </citation>
    <scope>NUCLEOTIDE SEQUENCE [LARGE SCALE GENOMIC DNA]</scope>
    <source>
        <strain evidence="1 2">NBRC 13693</strain>
    </source>
</reference>
<comment type="caution">
    <text evidence="1">The sequence shown here is derived from an EMBL/GenBank/DDBJ whole genome shotgun (WGS) entry which is preliminary data.</text>
</comment>
<name>A0A0D6QAP4_KOMXY</name>
<dbReference type="GeneID" id="79187238"/>
<dbReference type="RefSeq" id="WP_010512969.1">
    <property type="nucleotide sequence ID" value="NZ_BANJ01000053.1"/>
</dbReference>
<organism evidence="1 2">
    <name type="scientific">Komagataeibacter xylinus NBRC 13693</name>
    <dbReference type="NCBI Taxonomy" id="1234668"/>
    <lineage>
        <taxon>Bacteria</taxon>
        <taxon>Pseudomonadati</taxon>
        <taxon>Pseudomonadota</taxon>
        <taxon>Alphaproteobacteria</taxon>
        <taxon>Acetobacterales</taxon>
        <taxon>Acetobacteraceae</taxon>
        <taxon>Komagataeibacter</taxon>
    </lineage>
</organism>
<protein>
    <submittedName>
        <fullName evidence="1">Uncharacterized protein</fullName>
    </submittedName>
</protein>
<dbReference type="EMBL" id="BANJ01000053">
    <property type="protein sequence ID" value="GAO00598.1"/>
    <property type="molecule type" value="Genomic_DNA"/>
</dbReference>
<sequence length="58" mass="6569">MKDEDGIVTERNVLLGEIRTDLERLSNTMDDTQTITDEIRSTIAMLGDKLDALSDLMR</sequence>
<accession>A0A0D6QAP4</accession>
<proteinExistence type="predicted"/>
<dbReference type="AlphaFoldDB" id="A0A0D6QAP4"/>
<evidence type="ECO:0000313" key="2">
    <source>
        <dbReference type="Proteomes" id="UP000032683"/>
    </source>
</evidence>
<evidence type="ECO:0000313" key="1">
    <source>
        <dbReference type="EMBL" id="GAO00598.1"/>
    </source>
</evidence>
<gene>
    <name evidence="1" type="ORF">Gxy13693_053_006</name>
</gene>
<dbReference type="Proteomes" id="UP000032683">
    <property type="component" value="Unassembled WGS sequence"/>
</dbReference>